<keyword evidence="3" id="KW-0418">Kinase</keyword>
<feature type="region of interest" description="Disordered" evidence="1">
    <location>
        <begin position="489"/>
        <end position="525"/>
    </location>
</feature>
<dbReference type="SMART" id="SM01260">
    <property type="entry name" value="LANC_like"/>
    <property type="match status" value="1"/>
</dbReference>
<dbReference type="Pfam" id="PF00069">
    <property type="entry name" value="Pkinase"/>
    <property type="match status" value="1"/>
</dbReference>
<dbReference type="Pfam" id="PF25816">
    <property type="entry name" value="RamC_N"/>
    <property type="match status" value="1"/>
</dbReference>
<dbReference type="InterPro" id="IPR058053">
    <property type="entry name" value="RamC_C"/>
</dbReference>
<proteinExistence type="predicted"/>
<dbReference type="InterPro" id="IPR000719">
    <property type="entry name" value="Prot_kinase_dom"/>
</dbReference>
<dbReference type="InterPro" id="IPR053524">
    <property type="entry name" value="Aerial_hyphae_peptide-synth"/>
</dbReference>
<dbReference type="Gene3D" id="1.10.510.10">
    <property type="entry name" value="Transferase(Phosphotransferase) domain 1"/>
    <property type="match status" value="1"/>
</dbReference>
<dbReference type="EMBL" id="JAAKZZ010000270">
    <property type="protein sequence ID" value="NGO71168.1"/>
    <property type="molecule type" value="Genomic_DNA"/>
</dbReference>
<dbReference type="InterPro" id="IPR057929">
    <property type="entry name" value="RamC_N"/>
</dbReference>
<feature type="compositionally biased region" description="Low complexity" evidence="1">
    <location>
        <begin position="489"/>
        <end position="503"/>
    </location>
</feature>
<feature type="domain" description="Protein kinase" evidence="2">
    <location>
        <begin position="244"/>
        <end position="515"/>
    </location>
</feature>
<dbReference type="Gene3D" id="1.50.10.20">
    <property type="match status" value="1"/>
</dbReference>
<evidence type="ECO:0000313" key="3">
    <source>
        <dbReference type="EMBL" id="NGO71168.1"/>
    </source>
</evidence>
<keyword evidence="4" id="KW-1185">Reference proteome</keyword>
<dbReference type="PROSITE" id="PS50011">
    <property type="entry name" value="PROTEIN_KINASE_DOM"/>
    <property type="match status" value="1"/>
</dbReference>
<dbReference type="RefSeq" id="WP_165300810.1">
    <property type="nucleotide sequence ID" value="NZ_JAAKZZ010000270.1"/>
</dbReference>
<dbReference type="GO" id="GO:0031179">
    <property type="term" value="P:peptide modification"/>
    <property type="evidence" value="ECO:0007669"/>
    <property type="project" value="InterPro"/>
</dbReference>
<dbReference type="SUPFAM" id="SSF158745">
    <property type="entry name" value="LanC-like"/>
    <property type="match status" value="1"/>
</dbReference>
<evidence type="ECO:0000256" key="1">
    <source>
        <dbReference type="SAM" id="MobiDB-lite"/>
    </source>
</evidence>
<dbReference type="SMART" id="SM00220">
    <property type="entry name" value="S_TKc"/>
    <property type="match status" value="1"/>
</dbReference>
<accession>A0A6G4X1A6</accession>
<name>A0A6G4X1A6_9ACTN</name>
<protein>
    <submittedName>
        <fullName evidence="3">Protein kinase/lanthionine synthetase C family protein</fullName>
    </submittedName>
</protein>
<dbReference type="Proteomes" id="UP000477722">
    <property type="component" value="Unassembled WGS sequence"/>
</dbReference>
<evidence type="ECO:0000259" key="2">
    <source>
        <dbReference type="PROSITE" id="PS50011"/>
    </source>
</evidence>
<evidence type="ECO:0000313" key="4">
    <source>
        <dbReference type="Proteomes" id="UP000477722"/>
    </source>
</evidence>
<gene>
    <name evidence="3" type="ORF">G5C65_22960</name>
</gene>
<dbReference type="NCBIfam" id="NF038151">
    <property type="entry name" value="lanthi_synth_III"/>
    <property type="match status" value="1"/>
</dbReference>
<dbReference type="InterPro" id="IPR011009">
    <property type="entry name" value="Kinase-like_dom_sf"/>
</dbReference>
<keyword evidence="3" id="KW-0808">Transferase</keyword>
<dbReference type="InterPro" id="IPR007822">
    <property type="entry name" value="LANC-like"/>
</dbReference>
<dbReference type="GO" id="GO:0005524">
    <property type="term" value="F:ATP binding"/>
    <property type="evidence" value="ECO:0007669"/>
    <property type="project" value="InterPro"/>
</dbReference>
<reference evidence="3 4" key="1">
    <citation type="submission" date="2020-02" db="EMBL/GenBank/DDBJ databases">
        <title>Whole-genome analyses of novel actinobacteria.</title>
        <authorList>
            <person name="Sahin N."/>
            <person name="Tatar D."/>
        </authorList>
    </citation>
    <scope>NUCLEOTIDE SEQUENCE [LARGE SCALE GENOMIC DNA]</scope>
    <source>
        <strain evidence="3 4">SB3404</strain>
    </source>
</reference>
<sequence>MDKRYEIFCLADRYFYDTPESLSERQESAGRGTGTDDVLPAARRDVPAAWRRSRQADWLEHWPDRYAGRGTGAGAFPAQGWKVHVSACLENAARIADAVWDYCVPRGIPFKFVPSRTRLHLRNAKYAPRSGSGKFATLYPRSEEQLHTVLTELGAELAGEPGPYVLTDLRWDEGPLYVRYGGFTPRYLLSPEGTPVPAIEDPQGRLVPDRREPAFHVPEWVELPAFLQPHLDARAAATLRELPYRVERALHFSNGGGVYGGTDQRTGERVVLKEGRPHAGLAADGADAVARLEREKAALDALAGLDCAPGVRDWFTLDGHCFLVLDHLPGQPLNAFFAQRHPLLTAEPDPGAVAEYTRWALRIHRLVQEAVETVHAQGLVFNDLHLFNVMVAPDERSVALLDFEAAGRAADGARQVVAHPAFMAPSDRTGYDVDRYALACLRLALFVPMTTVLAVDRGKAAHLARIVERQFPDVPRDFLAEAVATIQGPAAAAERPAPATGARSTGPQPQSQPYEPPVALPDALDPAGWPGVRDALAGAVRASATPERDDRLFPGDLAQFEPGGGLGLAYGAAGVLHALAESGAGTYPDGEEWLLRHTDPPPRGTPLGLYDGLLGAALALDRLGHTKRAVELAGMVADERAGWDRLGPALYGGLAGIGLAFDELAARTGDTGLRDAADHAARLLADRAGDIGQRARGGLLYGASGEALFLLRHYERTAEPALLDSAATALRADLAKCRPGRAGTWLLEEGHQQLPYLGEGSVGVAAVLDEYARHAPVGEEFAAARAAILPAAKVRYCAQPGLFRGRAGLLLHLARTAAPGVTRAELAAQLDGLSWYAMDYRGHLAFPGEQLMRLSMDLATGTAGCLLAVAAAAARGSAASVPFLPFLSPPPAPAGRGGTETGPVEGP</sequence>
<organism evidence="3 4">
    <name type="scientific">Streptomyces boncukensis</name>
    <dbReference type="NCBI Taxonomy" id="2711219"/>
    <lineage>
        <taxon>Bacteria</taxon>
        <taxon>Bacillati</taxon>
        <taxon>Actinomycetota</taxon>
        <taxon>Actinomycetes</taxon>
        <taxon>Kitasatosporales</taxon>
        <taxon>Streptomycetaceae</taxon>
        <taxon>Streptomyces</taxon>
    </lineage>
</organism>
<dbReference type="GO" id="GO:0004672">
    <property type="term" value="F:protein kinase activity"/>
    <property type="evidence" value="ECO:0007669"/>
    <property type="project" value="InterPro"/>
</dbReference>
<comment type="caution">
    <text evidence="3">The sequence shown here is derived from an EMBL/GenBank/DDBJ whole genome shotgun (WGS) entry which is preliminary data.</text>
</comment>
<dbReference type="CDD" id="cd04791">
    <property type="entry name" value="LanC_SerThrkinase"/>
    <property type="match status" value="1"/>
</dbReference>
<dbReference type="SUPFAM" id="SSF56112">
    <property type="entry name" value="Protein kinase-like (PK-like)"/>
    <property type="match status" value="1"/>
</dbReference>
<dbReference type="AlphaFoldDB" id="A0A6G4X1A6"/>